<dbReference type="EMBL" id="DXCM01000090">
    <property type="protein sequence ID" value="HIY93613.1"/>
    <property type="molecule type" value="Genomic_DNA"/>
</dbReference>
<protein>
    <submittedName>
        <fullName evidence="3">Uncharacterized protein</fullName>
    </submittedName>
</protein>
<evidence type="ECO:0000313" key="3">
    <source>
        <dbReference type="EMBL" id="HIY93613.1"/>
    </source>
</evidence>
<name>A0A9D1ZQF0_9LACO</name>
<feature type="compositionally biased region" description="Polar residues" evidence="1">
    <location>
        <begin position="141"/>
        <end position="154"/>
    </location>
</feature>
<accession>A0A9D1ZQF0</accession>
<feature type="transmembrane region" description="Helical" evidence="2">
    <location>
        <begin position="41"/>
        <end position="58"/>
    </location>
</feature>
<dbReference type="Proteomes" id="UP000824013">
    <property type="component" value="Unassembled WGS sequence"/>
</dbReference>
<comment type="caution">
    <text evidence="3">The sequence shown here is derived from an EMBL/GenBank/DDBJ whole genome shotgun (WGS) entry which is preliminary data.</text>
</comment>
<keyword evidence="2" id="KW-0472">Membrane</keyword>
<feature type="compositionally biased region" description="Low complexity" evidence="1">
    <location>
        <begin position="124"/>
        <end position="140"/>
    </location>
</feature>
<reference evidence="3" key="2">
    <citation type="submission" date="2021-04" db="EMBL/GenBank/DDBJ databases">
        <authorList>
            <person name="Gilroy R."/>
        </authorList>
    </citation>
    <scope>NUCLEOTIDE SEQUENCE</scope>
    <source>
        <strain evidence="3">3204</strain>
    </source>
</reference>
<sequence length="154" mass="16933">MKVTKLVVGILMIILSLFIFFESMAAGFVNTIENKGNTSGSAGVIMAIGFLAAGIVYIATRKLTSLGGDIANAIVLGLFGIIGLANSDKVYQDLLVWIILGFIIGFGFLIWHIVAKKTNHKQQRNNNNPQNNNYYNSGNNDTPTRAQYRQNHRK</sequence>
<keyword evidence="2" id="KW-0812">Transmembrane</keyword>
<proteinExistence type="predicted"/>
<evidence type="ECO:0000256" key="2">
    <source>
        <dbReference type="SAM" id="Phobius"/>
    </source>
</evidence>
<evidence type="ECO:0000313" key="4">
    <source>
        <dbReference type="Proteomes" id="UP000824013"/>
    </source>
</evidence>
<feature type="transmembrane region" description="Helical" evidence="2">
    <location>
        <begin position="70"/>
        <end position="88"/>
    </location>
</feature>
<feature type="region of interest" description="Disordered" evidence="1">
    <location>
        <begin position="120"/>
        <end position="154"/>
    </location>
</feature>
<organism evidence="3 4">
    <name type="scientific">Candidatus Companilactobacillus pullicola</name>
    <dbReference type="NCBI Taxonomy" id="2838523"/>
    <lineage>
        <taxon>Bacteria</taxon>
        <taxon>Bacillati</taxon>
        <taxon>Bacillota</taxon>
        <taxon>Bacilli</taxon>
        <taxon>Lactobacillales</taxon>
        <taxon>Lactobacillaceae</taxon>
        <taxon>Companilactobacillus</taxon>
    </lineage>
</organism>
<keyword evidence="2" id="KW-1133">Transmembrane helix</keyword>
<gene>
    <name evidence="3" type="ORF">H9820_11835</name>
</gene>
<feature type="transmembrane region" description="Helical" evidence="2">
    <location>
        <begin position="94"/>
        <end position="114"/>
    </location>
</feature>
<dbReference type="AlphaFoldDB" id="A0A9D1ZQF0"/>
<reference evidence="3" key="1">
    <citation type="journal article" date="2021" name="PeerJ">
        <title>Extensive microbial diversity within the chicken gut microbiome revealed by metagenomics and culture.</title>
        <authorList>
            <person name="Gilroy R."/>
            <person name="Ravi A."/>
            <person name="Getino M."/>
            <person name="Pursley I."/>
            <person name="Horton D.L."/>
            <person name="Alikhan N.F."/>
            <person name="Baker D."/>
            <person name="Gharbi K."/>
            <person name="Hall N."/>
            <person name="Watson M."/>
            <person name="Adriaenssens E.M."/>
            <person name="Foster-Nyarko E."/>
            <person name="Jarju S."/>
            <person name="Secka A."/>
            <person name="Antonio M."/>
            <person name="Oren A."/>
            <person name="Chaudhuri R.R."/>
            <person name="La Ragione R."/>
            <person name="Hildebrand F."/>
            <person name="Pallen M.J."/>
        </authorList>
    </citation>
    <scope>NUCLEOTIDE SEQUENCE</scope>
    <source>
        <strain evidence="3">3204</strain>
    </source>
</reference>
<evidence type="ECO:0000256" key="1">
    <source>
        <dbReference type="SAM" id="MobiDB-lite"/>
    </source>
</evidence>